<sequence length="102" mass="11256">MRRTLEGLQNPDVQIARERNLVDLEYADDIVLMFEEKENEQVLLNELTKVISSFDMYFAPTNCAATAEKPGPLEAGPEFGTLAGPASRRDLIGQQSGPNSQS</sequence>
<dbReference type="Proteomes" id="UP000054324">
    <property type="component" value="Unassembled WGS sequence"/>
</dbReference>
<feature type="region of interest" description="Disordered" evidence="1">
    <location>
        <begin position="66"/>
        <end position="102"/>
    </location>
</feature>
<organism evidence="2 3">
    <name type="scientific">Opisthorchis viverrini</name>
    <name type="common">Southeast Asian liver fluke</name>
    <dbReference type="NCBI Taxonomy" id="6198"/>
    <lineage>
        <taxon>Eukaryota</taxon>
        <taxon>Metazoa</taxon>
        <taxon>Spiralia</taxon>
        <taxon>Lophotrochozoa</taxon>
        <taxon>Platyhelminthes</taxon>
        <taxon>Trematoda</taxon>
        <taxon>Digenea</taxon>
        <taxon>Opisthorchiida</taxon>
        <taxon>Opisthorchiata</taxon>
        <taxon>Opisthorchiidae</taxon>
        <taxon>Opisthorchis</taxon>
    </lineage>
</organism>
<keyword evidence="3" id="KW-1185">Reference proteome</keyword>
<evidence type="ECO:0000313" key="2">
    <source>
        <dbReference type="EMBL" id="KER32061.1"/>
    </source>
</evidence>
<proteinExistence type="predicted"/>
<gene>
    <name evidence="2" type="ORF">T265_01836</name>
</gene>
<dbReference type="CTD" id="20316024"/>
<dbReference type="OrthoDB" id="413835at2759"/>
<dbReference type="RefSeq" id="XP_009164210.1">
    <property type="nucleotide sequence ID" value="XM_009165946.1"/>
</dbReference>
<dbReference type="EMBL" id="KL596638">
    <property type="protein sequence ID" value="KER32061.1"/>
    <property type="molecule type" value="Genomic_DNA"/>
</dbReference>
<feature type="compositionally biased region" description="Polar residues" evidence="1">
    <location>
        <begin position="93"/>
        <end position="102"/>
    </location>
</feature>
<reference evidence="2 3" key="1">
    <citation type="submission" date="2013-11" db="EMBL/GenBank/DDBJ databases">
        <title>Opisthorchis viverrini - life in the bile duct.</title>
        <authorList>
            <person name="Young N.D."/>
            <person name="Nagarajan N."/>
            <person name="Lin S.J."/>
            <person name="Korhonen P.K."/>
            <person name="Jex A.R."/>
            <person name="Hall R.S."/>
            <person name="Safavi-Hemami H."/>
            <person name="Kaewkong W."/>
            <person name="Bertrand D."/>
            <person name="Gao S."/>
            <person name="Seet Q."/>
            <person name="Wongkham S."/>
            <person name="Teh B.T."/>
            <person name="Wongkham C."/>
            <person name="Intapan P.M."/>
            <person name="Maleewong W."/>
            <person name="Yang X."/>
            <person name="Hu M."/>
            <person name="Wang Z."/>
            <person name="Hofmann A."/>
            <person name="Sternberg P.W."/>
            <person name="Tan P."/>
            <person name="Wang J."/>
            <person name="Gasser R.B."/>
        </authorList>
    </citation>
    <scope>NUCLEOTIDE SEQUENCE [LARGE SCALE GENOMIC DNA]</scope>
</reference>
<dbReference type="KEGG" id="ovi:T265_01836"/>
<evidence type="ECO:0008006" key="4">
    <source>
        <dbReference type="Google" id="ProtNLM"/>
    </source>
</evidence>
<name>A0A074ZYA6_OPIVI</name>
<evidence type="ECO:0000256" key="1">
    <source>
        <dbReference type="SAM" id="MobiDB-lite"/>
    </source>
</evidence>
<accession>A0A074ZYA6</accession>
<dbReference type="GeneID" id="20316024"/>
<protein>
    <recommendedName>
        <fullName evidence="4">Reverse transcriptase domain-containing protein</fullName>
    </recommendedName>
</protein>
<dbReference type="AlphaFoldDB" id="A0A074ZYA6"/>
<evidence type="ECO:0000313" key="3">
    <source>
        <dbReference type="Proteomes" id="UP000054324"/>
    </source>
</evidence>